<organism evidence="1 2">
    <name type="scientific">Streptomyces niveus</name>
    <name type="common">Streptomyces spheroides</name>
    <dbReference type="NCBI Taxonomy" id="193462"/>
    <lineage>
        <taxon>Bacteria</taxon>
        <taxon>Bacillati</taxon>
        <taxon>Actinomycetota</taxon>
        <taxon>Actinomycetes</taxon>
        <taxon>Kitasatosporales</taxon>
        <taxon>Streptomycetaceae</taxon>
        <taxon>Streptomyces</taxon>
    </lineage>
</organism>
<dbReference type="Pfam" id="PF13620">
    <property type="entry name" value="CarboxypepD_reg"/>
    <property type="match status" value="1"/>
</dbReference>
<dbReference type="SUPFAM" id="SSF49464">
    <property type="entry name" value="Carboxypeptidase regulatory domain-like"/>
    <property type="match status" value="1"/>
</dbReference>
<dbReference type="InterPro" id="IPR008969">
    <property type="entry name" value="CarboxyPept-like_regulatory"/>
</dbReference>
<evidence type="ECO:0000313" key="1">
    <source>
        <dbReference type="EMBL" id="WUX52827.1"/>
    </source>
</evidence>
<name>A0ABZ2A291_STRNV</name>
<reference evidence="1" key="1">
    <citation type="submission" date="2022-10" db="EMBL/GenBank/DDBJ databases">
        <title>The complete genomes of actinobacterial strains from the NBC collection.</title>
        <authorList>
            <person name="Joergensen T.S."/>
            <person name="Alvarez Arevalo M."/>
            <person name="Sterndorff E.B."/>
            <person name="Faurdal D."/>
            <person name="Vuksanovic O."/>
            <person name="Mourched A.-S."/>
            <person name="Charusanti P."/>
            <person name="Shaw S."/>
            <person name="Blin K."/>
            <person name="Weber T."/>
        </authorList>
    </citation>
    <scope>NUCLEOTIDE SEQUENCE</scope>
    <source>
        <strain evidence="1">NBC_01432</strain>
    </source>
</reference>
<dbReference type="Gene3D" id="2.60.40.1120">
    <property type="entry name" value="Carboxypeptidase-like, regulatory domain"/>
    <property type="match status" value="1"/>
</dbReference>
<sequence length="134" mass="14096">MEASARWLPGWLDRRLPQPALVAPVTAPPTGEPSTEDASTGTTVVHGFVRTEEGMPVADAVLTLVAPPGTRLDRVATLADGSYILSAPIGGSYLLAATSRAYEPWSRHITVGRDPLVHDLTLSPQEAASPPHPA</sequence>
<keyword evidence="2" id="KW-1185">Reference proteome</keyword>
<proteinExistence type="predicted"/>
<dbReference type="EMBL" id="CP109495">
    <property type="protein sequence ID" value="WUX52827.1"/>
    <property type="molecule type" value="Genomic_DNA"/>
</dbReference>
<evidence type="ECO:0000313" key="2">
    <source>
        <dbReference type="Proteomes" id="UP001432209"/>
    </source>
</evidence>
<dbReference type="Proteomes" id="UP001432209">
    <property type="component" value="Chromosome"/>
</dbReference>
<accession>A0ABZ2A291</accession>
<dbReference type="RefSeq" id="WP_329076480.1">
    <property type="nucleotide sequence ID" value="NZ_CP109495.1"/>
</dbReference>
<protein>
    <submittedName>
        <fullName evidence="1">Carboxypeptidase-like regulatory domain-containing protein</fullName>
    </submittedName>
</protein>
<gene>
    <name evidence="1" type="ORF">OG442_15480</name>
</gene>